<gene>
    <name evidence="4" type="ORF">A4U43_C06F7310</name>
</gene>
<dbReference type="AlphaFoldDB" id="A0A5P1EMJ0"/>
<feature type="region of interest" description="Disordered" evidence="1">
    <location>
        <begin position="388"/>
        <end position="407"/>
    </location>
</feature>
<dbReference type="OrthoDB" id="1928505at2759"/>
<reference evidence="5" key="1">
    <citation type="journal article" date="2017" name="Nat. Commun.">
        <title>The asparagus genome sheds light on the origin and evolution of a young Y chromosome.</title>
        <authorList>
            <person name="Harkess A."/>
            <person name="Zhou J."/>
            <person name="Xu C."/>
            <person name="Bowers J.E."/>
            <person name="Van der Hulst R."/>
            <person name="Ayyampalayam S."/>
            <person name="Mercati F."/>
            <person name="Riccardi P."/>
            <person name="McKain M.R."/>
            <person name="Kakrana A."/>
            <person name="Tang H."/>
            <person name="Ray J."/>
            <person name="Groenendijk J."/>
            <person name="Arikit S."/>
            <person name="Mathioni S.M."/>
            <person name="Nakano M."/>
            <person name="Shan H."/>
            <person name="Telgmann-Rauber A."/>
            <person name="Kanno A."/>
            <person name="Yue Z."/>
            <person name="Chen H."/>
            <person name="Li W."/>
            <person name="Chen Y."/>
            <person name="Xu X."/>
            <person name="Zhang Y."/>
            <person name="Luo S."/>
            <person name="Chen H."/>
            <person name="Gao J."/>
            <person name="Mao Z."/>
            <person name="Pires J.C."/>
            <person name="Luo M."/>
            <person name="Kudrna D."/>
            <person name="Wing R.A."/>
            <person name="Meyers B.C."/>
            <person name="Yi K."/>
            <person name="Kong H."/>
            <person name="Lavrijsen P."/>
            <person name="Sunseri F."/>
            <person name="Falavigna A."/>
            <person name="Ye Y."/>
            <person name="Leebens-Mack J.H."/>
            <person name="Chen G."/>
        </authorList>
    </citation>
    <scope>NUCLEOTIDE SEQUENCE [LARGE SCALE GENOMIC DNA]</scope>
    <source>
        <strain evidence="5">cv. DH0086</strain>
    </source>
</reference>
<dbReference type="InterPro" id="IPR025486">
    <property type="entry name" value="DUF4378"/>
</dbReference>
<dbReference type="OMA" id="SATCMNN"/>
<feature type="region of interest" description="Disordered" evidence="1">
    <location>
        <begin position="488"/>
        <end position="513"/>
    </location>
</feature>
<evidence type="ECO:0000313" key="5">
    <source>
        <dbReference type="Proteomes" id="UP000243459"/>
    </source>
</evidence>
<dbReference type="InterPro" id="IPR032795">
    <property type="entry name" value="DUF3741-assoc"/>
</dbReference>
<proteinExistence type="predicted"/>
<dbReference type="Pfam" id="PF14309">
    <property type="entry name" value="DUF4378"/>
    <property type="match status" value="1"/>
</dbReference>
<sequence length="864" mass="96300">MSLAVAENRPQQQNAGCVGIIFQLFSKKKLFSKTKKLLPPVKNFAADDKMPTVKLFLIAEENRGGFPKLESEPDPDLESQMQAPGVVARLMGLESMPVVDAEKPRKALDSKFCSDSGGHSRLDQGLCLVSESNLQKSRGGFLERFPVEALHKGLIYGSKKKHHMKLEVPVKSPRLNSRSSASRFVHVANRILEPGLQSKRNGAKQITYIRSWEENREGDQKRSHDFVAGSSKINESSLGLKESLVSECGASSSELSSGYEERKKIKPSVVLSGQSKNGLVPIQPMLKAEEVCKMKKSRVVPNRDINNRSPVTKAKLNVESRANNQIGSKKILASVGDQYGKPVLRNNNPRHSQLLLVRDTSVRTETKVNQFNRAKNFVAMNKNLNNYTRSRSPTKVSGSCRTESERNGLEKNLARKRSQTYSNLENYNGNFVKEKCVISNVMSRKGTGATSNQPGKGSRIKSNSSKMDCDNSTTSNNDSIVSFTFNSPMRQNSRSTTHEEMAQVRRSHGELRRDACRSKKLMSDAKRGSSSVLKEMALRGDELSCLLEEKINELSSLDKDKELVQGKSTFSILEELISALTMGVPESHKNGEICFDAANEMKSDFLHKQMINSNDEFEEETQHDITVDQLAGVSEQPSPVSVLEASFSNDSCSLGSFNESSGNKTHFGLPETFNNTKSLDMDSDLLDSASSSNISQSLNKTPIKHEAEILETELSTASETVLDTELLFESIYGSTKYSLDSFLLDTLESIIDVLSLDFKPKEGNQLREFLYECANEVLDSKFTHSCWLKLPLYLTRDCLMREIQVEIKGWMDLAGKGLDDLIEKEMKESNLNWTVCEIEAFETGVRIQGDILHELIDEMVVDLC</sequence>
<accession>A0A5P1EMJ0</accession>
<feature type="compositionally biased region" description="Polar residues" evidence="1">
    <location>
        <begin position="388"/>
        <end position="401"/>
    </location>
</feature>
<dbReference type="EMBL" id="CM007386">
    <property type="protein sequence ID" value="ONK66387.1"/>
    <property type="molecule type" value="Genomic_DNA"/>
</dbReference>
<feature type="domain" description="DUF4378" evidence="2">
    <location>
        <begin position="724"/>
        <end position="858"/>
    </location>
</feature>
<evidence type="ECO:0008006" key="6">
    <source>
        <dbReference type="Google" id="ProtNLM"/>
    </source>
</evidence>
<feature type="compositionally biased region" description="Basic and acidic residues" evidence="1">
    <location>
        <begin position="496"/>
        <end position="513"/>
    </location>
</feature>
<protein>
    <recommendedName>
        <fullName evidence="6">DUF4378 domain-containing protein</fullName>
    </recommendedName>
</protein>
<evidence type="ECO:0000259" key="3">
    <source>
        <dbReference type="Pfam" id="PF14383"/>
    </source>
</evidence>
<organism evidence="4 5">
    <name type="scientific">Asparagus officinalis</name>
    <name type="common">Garden asparagus</name>
    <dbReference type="NCBI Taxonomy" id="4686"/>
    <lineage>
        <taxon>Eukaryota</taxon>
        <taxon>Viridiplantae</taxon>
        <taxon>Streptophyta</taxon>
        <taxon>Embryophyta</taxon>
        <taxon>Tracheophyta</taxon>
        <taxon>Spermatophyta</taxon>
        <taxon>Magnoliopsida</taxon>
        <taxon>Liliopsida</taxon>
        <taxon>Asparagales</taxon>
        <taxon>Asparagaceae</taxon>
        <taxon>Asparagoideae</taxon>
        <taxon>Asparagus</taxon>
    </lineage>
</organism>
<feature type="compositionally biased region" description="Polar residues" evidence="1">
    <location>
        <begin position="448"/>
        <end position="475"/>
    </location>
</feature>
<dbReference type="PANTHER" id="PTHR21726:SF61">
    <property type="entry name" value="DNAA INITIATOR-ASSOCIATING PROTEIN"/>
    <property type="match status" value="1"/>
</dbReference>
<evidence type="ECO:0000313" key="4">
    <source>
        <dbReference type="EMBL" id="ONK66387.1"/>
    </source>
</evidence>
<evidence type="ECO:0000256" key="1">
    <source>
        <dbReference type="SAM" id="MobiDB-lite"/>
    </source>
</evidence>
<dbReference type="Proteomes" id="UP000243459">
    <property type="component" value="Chromosome 6"/>
</dbReference>
<feature type="region of interest" description="Disordered" evidence="1">
    <location>
        <begin position="445"/>
        <end position="475"/>
    </location>
</feature>
<dbReference type="Gramene" id="ONK66387">
    <property type="protein sequence ID" value="ONK66387"/>
    <property type="gene ID" value="A4U43_C06F7310"/>
</dbReference>
<dbReference type="Pfam" id="PF14383">
    <property type="entry name" value="VARLMGL"/>
    <property type="match status" value="1"/>
</dbReference>
<name>A0A5P1EMJ0_ASPOF</name>
<dbReference type="PANTHER" id="PTHR21726">
    <property type="entry name" value="PHOSPHATIDYLINOSITOL N-ACETYLGLUCOSAMINYLTRANSFERASE SUBUNIT P DOWN SYNDROME CRITICAL REGION PROTEIN 5 -RELATED"/>
    <property type="match status" value="1"/>
</dbReference>
<keyword evidence="5" id="KW-1185">Reference proteome</keyword>
<evidence type="ECO:0000259" key="2">
    <source>
        <dbReference type="Pfam" id="PF14309"/>
    </source>
</evidence>
<feature type="domain" description="DUF3741" evidence="3">
    <location>
        <begin position="79"/>
        <end position="97"/>
    </location>
</feature>